<evidence type="ECO:0000256" key="1">
    <source>
        <dbReference type="SAM" id="MobiDB-lite"/>
    </source>
</evidence>
<sequence>MRNLVRANSWWLRDEAREKEKTMGTHGQRSPPRAQHWPTYSKQHVPRPTLAIAVLTYFQPPRLLPVLATPPTTAARSLVRTRSSQERPSGSAKSIACRPFFFFFFFFSLYTSFFPAARASWRSTVLVRVCPSFSLSSPLLSRLLSFLAFIPMEQQ</sequence>
<organism evidence="3 4">
    <name type="scientific">Phyllosticta citriasiana</name>
    <dbReference type="NCBI Taxonomy" id="595635"/>
    <lineage>
        <taxon>Eukaryota</taxon>
        <taxon>Fungi</taxon>
        <taxon>Dikarya</taxon>
        <taxon>Ascomycota</taxon>
        <taxon>Pezizomycotina</taxon>
        <taxon>Dothideomycetes</taxon>
        <taxon>Dothideomycetes incertae sedis</taxon>
        <taxon>Botryosphaeriales</taxon>
        <taxon>Phyllostictaceae</taxon>
        <taxon>Phyllosticta</taxon>
    </lineage>
</organism>
<evidence type="ECO:0000313" key="3">
    <source>
        <dbReference type="EMBL" id="KAK7519056.1"/>
    </source>
</evidence>
<feature type="region of interest" description="Disordered" evidence="1">
    <location>
        <begin position="18"/>
        <end position="39"/>
    </location>
</feature>
<comment type="caution">
    <text evidence="3">The sequence shown here is derived from an EMBL/GenBank/DDBJ whole genome shotgun (WGS) entry which is preliminary data.</text>
</comment>
<protein>
    <recommendedName>
        <fullName evidence="5">Transmembrane protein</fullName>
    </recommendedName>
</protein>
<evidence type="ECO:0000313" key="4">
    <source>
        <dbReference type="Proteomes" id="UP001363622"/>
    </source>
</evidence>
<accession>A0ABR1KQ65</accession>
<evidence type="ECO:0008006" key="5">
    <source>
        <dbReference type="Google" id="ProtNLM"/>
    </source>
</evidence>
<gene>
    <name evidence="3" type="ORF">IWZ03DRAFT_163622</name>
</gene>
<keyword evidence="2" id="KW-1133">Transmembrane helix</keyword>
<keyword evidence="2" id="KW-0472">Membrane</keyword>
<keyword evidence="4" id="KW-1185">Reference proteome</keyword>
<dbReference type="EMBL" id="JBBPHU010000004">
    <property type="protein sequence ID" value="KAK7519056.1"/>
    <property type="molecule type" value="Genomic_DNA"/>
</dbReference>
<reference evidence="3 4" key="1">
    <citation type="submission" date="2024-04" db="EMBL/GenBank/DDBJ databases">
        <title>Phyllosticta paracitricarpa is synonymous to the EU quarantine fungus P. citricarpa based on phylogenomic analyses.</title>
        <authorList>
            <consortium name="Lawrence Berkeley National Laboratory"/>
            <person name="Van Ingen-Buijs V.A."/>
            <person name="Van Westerhoven A.C."/>
            <person name="Haridas S."/>
            <person name="Skiadas P."/>
            <person name="Martin F."/>
            <person name="Groenewald J.Z."/>
            <person name="Crous P.W."/>
            <person name="Seidl M.F."/>
        </authorList>
    </citation>
    <scope>NUCLEOTIDE SEQUENCE [LARGE SCALE GENOMIC DNA]</scope>
    <source>
        <strain evidence="3 4">CBS 123371</strain>
    </source>
</reference>
<evidence type="ECO:0000256" key="2">
    <source>
        <dbReference type="SAM" id="Phobius"/>
    </source>
</evidence>
<proteinExistence type="predicted"/>
<keyword evidence="2" id="KW-0812">Transmembrane</keyword>
<dbReference type="Proteomes" id="UP001363622">
    <property type="component" value="Unassembled WGS sequence"/>
</dbReference>
<name>A0ABR1KQ65_9PEZI</name>
<feature type="transmembrane region" description="Helical" evidence="2">
    <location>
        <begin position="95"/>
        <end position="113"/>
    </location>
</feature>